<organism evidence="12 14">
    <name type="scientific">Moraxella caviae</name>
    <dbReference type="NCBI Taxonomy" id="34060"/>
    <lineage>
        <taxon>Bacteria</taxon>
        <taxon>Pseudomonadati</taxon>
        <taxon>Pseudomonadota</taxon>
        <taxon>Gammaproteobacteria</taxon>
        <taxon>Moraxellales</taxon>
        <taxon>Moraxellaceae</taxon>
        <taxon>Moraxella</taxon>
    </lineage>
</organism>
<evidence type="ECO:0000256" key="3">
    <source>
        <dbReference type="ARBA" id="ARBA00022553"/>
    </source>
</evidence>
<sequence>MRLLVVEDDLMIAKALMAGLKDNGYAVDHLDSGEQVLAAVQTQDYDALLLDLGLPKQDGLSVLAQIRQNKSELPILILTARDDIDSRLRGIDGGADDYIIKPFDMAELLARIRMVLRRKGGTSQPLLSNGALTLNPATFTVQITGQADEIVLSNKEFAILQALMQRAGVIFSRAQLEEKLYGWGDEVESNALDYLIHALRKKVGKEHIKNVRGVGWLVEKGV</sequence>
<dbReference type="PANTHER" id="PTHR48111:SF35">
    <property type="entry name" value="TRANSCRIPTIONAL REGULATORY PROTEIN QSEB"/>
    <property type="match status" value="1"/>
</dbReference>
<dbReference type="EMBL" id="UGQE01000004">
    <property type="protein sequence ID" value="STZ13858.1"/>
    <property type="molecule type" value="Genomic_DNA"/>
</dbReference>
<keyword evidence="2" id="KW-0963">Cytoplasm</keyword>
<evidence type="ECO:0000256" key="7">
    <source>
        <dbReference type="ARBA" id="ARBA00023163"/>
    </source>
</evidence>
<proteinExistence type="predicted"/>
<dbReference type="FunFam" id="3.40.50.2300:FF:000002">
    <property type="entry name" value="DNA-binding response regulator PhoP"/>
    <property type="match status" value="1"/>
</dbReference>
<feature type="modified residue" description="4-aspartylphosphate" evidence="8">
    <location>
        <position position="51"/>
    </location>
</feature>
<dbReference type="RefSeq" id="WP_078276863.1">
    <property type="nucleotide sequence ID" value="NZ_CAACXO010000021.1"/>
</dbReference>
<dbReference type="EMBL" id="MUXU01000040">
    <property type="protein sequence ID" value="OOR89265.1"/>
    <property type="molecule type" value="Genomic_DNA"/>
</dbReference>
<dbReference type="GO" id="GO:0006355">
    <property type="term" value="P:regulation of DNA-templated transcription"/>
    <property type="evidence" value="ECO:0007669"/>
    <property type="project" value="InterPro"/>
</dbReference>
<evidence type="ECO:0000256" key="6">
    <source>
        <dbReference type="ARBA" id="ARBA00023125"/>
    </source>
</evidence>
<feature type="DNA-binding region" description="OmpR/PhoB-type" evidence="9">
    <location>
        <begin position="124"/>
        <end position="220"/>
    </location>
</feature>
<accession>A0A1T0A0J9</accession>
<evidence type="ECO:0000256" key="4">
    <source>
        <dbReference type="ARBA" id="ARBA00023012"/>
    </source>
</evidence>
<dbReference type="InterPro" id="IPR001789">
    <property type="entry name" value="Sig_transdc_resp-reg_receiver"/>
</dbReference>
<keyword evidence="14" id="KW-1185">Reference proteome</keyword>
<evidence type="ECO:0000259" key="10">
    <source>
        <dbReference type="PROSITE" id="PS50110"/>
    </source>
</evidence>
<evidence type="ECO:0000256" key="1">
    <source>
        <dbReference type="ARBA" id="ARBA00004496"/>
    </source>
</evidence>
<reference evidence="13 15" key="2">
    <citation type="submission" date="2018-06" db="EMBL/GenBank/DDBJ databases">
        <authorList>
            <consortium name="Pathogen Informatics"/>
            <person name="Doyle S."/>
        </authorList>
    </citation>
    <scope>NUCLEOTIDE SEQUENCE [LARGE SCALE GENOMIC DNA]</scope>
    <source>
        <strain evidence="13 15">NCTC10293</strain>
    </source>
</reference>
<keyword evidence="6 9" id="KW-0238">DNA-binding</keyword>
<evidence type="ECO:0000313" key="12">
    <source>
        <dbReference type="EMBL" id="OOR89265.1"/>
    </source>
</evidence>
<dbReference type="InterPro" id="IPR016032">
    <property type="entry name" value="Sig_transdc_resp-reg_C-effctor"/>
</dbReference>
<dbReference type="CDD" id="cd17624">
    <property type="entry name" value="REC_OmpR_PmrA-like"/>
    <property type="match status" value="1"/>
</dbReference>
<evidence type="ECO:0000256" key="2">
    <source>
        <dbReference type="ARBA" id="ARBA00022490"/>
    </source>
</evidence>
<keyword evidence="3 8" id="KW-0597">Phosphoprotein</keyword>
<dbReference type="InterPro" id="IPR036388">
    <property type="entry name" value="WH-like_DNA-bd_sf"/>
</dbReference>
<gene>
    <name evidence="13" type="primary">basR</name>
    <name evidence="12" type="ORF">B0181_07350</name>
    <name evidence="13" type="ORF">NCTC10293_01437</name>
</gene>
<keyword evidence="4" id="KW-0902">Two-component regulatory system</keyword>
<dbReference type="InterPro" id="IPR001867">
    <property type="entry name" value="OmpR/PhoB-type_DNA-bd"/>
</dbReference>
<dbReference type="Pfam" id="PF00486">
    <property type="entry name" value="Trans_reg_C"/>
    <property type="match status" value="1"/>
</dbReference>
<dbReference type="GO" id="GO:0005829">
    <property type="term" value="C:cytosol"/>
    <property type="evidence" value="ECO:0007669"/>
    <property type="project" value="TreeGrafter"/>
</dbReference>
<protein>
    <submittedName>
        <fullName evidence="12">DNA-binding response regulator</fullName>
    </submittedName>
    <submittedName>
        <fullName evidence="13">Transcriptional regulatory protein BasR</fullName>
    </submittedName>
</protein>
<keyword evidence="5" id="KW-0805">Transcription regulation</keyword>
<dbReference type="SMART" id="SM00448">
    <property type="entry name" value="REC"/>
    <property type="match status" value="1"/>
</dbReference>
<feature type="domain" description="Response regulatory" evidence="10">
    <location>
        <begin position="2"/>
        <end position="116"/>
    </location>
</feature>
<dbReference type="CDD" id="cd00383">
    <property type="entry name" value="trans_reg_C"/>
    <property type="match status" value="1"/>
</dbReference>
<dbReference type="OrthoDB" id="9802426at2"/>
<dbReference type="Gene3D" id="1.10.10.10">
    <property type="entry name" value="Winged helix-like DNA-binding domain superfamily/Winged helix DNA-binding domain"/>
    <property type="match status" value="1"/>
</dbReference>
<evidence type="ECO:0000313" key="14">
    <source>
        <dbReference type="Proteomes" id="UP000190435"/>
    </source>
</evidence>
<evidence type="ECO:0000313" key="15">
    <source>
        <dbReference type="Proteomes" id="UP000255279"/>
    </source>
</evidence>
<dbReference type="SUPFAM" id="SSF52172">
    <property type="entry name" value="CheY-like"/>
    <property type="match status" value="1"/>
</dbReference>
<name>A0A1T0A0J9_9GAMM</name>
<dbReference type="Gene3D" id="3.40.50.2300">
    <property type="match status" value="1"/>
</dbReference>
<comment type="subcellular location">
    <subcellularLocation>
        <location evidence="1">Cytoplasm</location>
    </subcellularLocation>
</comment>
<dbReference type="STRING" id="34060.B0181_07350"/>
<dbReference type="SMART" id="SM00862">
    <property type="entry name" value="Trans_reg_C"/>
    <property type="match status" value="1"/>
</dbReference>
<dbReference type="Pfam" id="PF00072">
    <property type="entry name" value="Response_reg"/>
    <property type="match status" value="1"/>
</dbReference>
<evidence type="ECO:0000259" key="11">
    <source>
        <dbReference type="PROSITE" id="PS51755"/>
    </source>
</evidence>
<evidence type="ECO:0000313" key="13">
    <source>
        <dbReference type="EMBL" id="STZ13858.1"/>
    </source>
</evidence>
<dbReference type="Proteomes" id="UP000255279">
    <property type="component" value="Unassembled WGS sequence"/>
</dbReference>
<dbReference type="GO" id="GO:0000156">
    <property type="term" value="F:phosphorelay response regulator activity"/>
    <property type="evidence" value="ECO:0007669"/>
    <property type="project" value="TreeGrafter"/>
</dbReference>
<dbReference type="InterPro" id="IPR039420">
    <property type="entry name" value="WalR-like"/>
</dbReference>
<dbReference type="PROSITE" id="PS50110">
    <property type="entry name" value="RESPONSE_REGULATORY"/>
    <property type="match status" value="1"/>
</dbReference>
<feature type="domain" description="OmpR/PhoB-type" evidence="11">
    <location>
        <begin position="124"/>
        <end position="220"/>
    </location>
</feature>
<dbReference type="GO" id="GO:0032993">
    <property type="term" value="C:protein-DNA complex"/>
    <property type="evidence" value="ECO:0007669"/>
    <property type="project" value="TreeGrafter"/>
</dbReference>
<dbReference type="Gene3D" id="6.10.250.690">
    <property type="match status" value="1"/>
</dbReference>
<dbReference type="GO" id="GO:0000976">
    <property type="term" value="F:transcription cis-regulatory region binding"/>
    <property type="evidence" value="ECO:0007669"/>
    <property type="project" value="TreeGrafter"/>
</dbReference>
<keyword evidence="7" id="KW-0804">Transcription</keyword>
<evidence type="ECO:0000256" key="5">
    <source>
        <dbReference type="ARBA" id="ARBA00023015"/>
    </source>
</evidence>
<dbReference type="PROSITE" id="PS51755">
    <property type="entry name" value="OMPR_PHOB"/>
    <property type="match status" value="1"/>
</dbReference>
<evidence type="ECO:0000256" key="8">
    <source>
        <dbReference type="PROSITE-ProRule" id="PRU00169"/>
    </source>
</evidence>
<dbReference type="Proteomes" id="UP000190435">
    <property type="component" value="Unassembled WGS sequence"/>
</dbReference>
<dbReference type="SUPFAM" id="SSF46894">
    <property type="entry name" value="C-terminal effector domain of the bipartite response regulators"/>
    <property type="match status" value="1"/>
</dbReference>
<dbReference type="PANTHER" id="PTHR48111">
    <property type="entry name" value="REGULATOR OF RPOS"/>
    <property type="match status" value="1"/>
</dbReference>
<dbReference type="AlphaFoldDB" id="A0A1T0A0J9"/>
<reference evidence="12 14" key="1">
    <citation type="submission" date="2017-02" db="EMBL/GenBank/DDBJ databases">
        <title>Draft genome sequence of Moraxella caviae CCUG 355 type strain.</title>
        <authorList>
            <person name="Engstrom-Jakobsson H."/>
            <person name="Salva-Serra F."/>
            <person name="Thorell K."/>
            <person name="Gonzales-Siles L."/>
            <person name="Karlsson R."/>
            <person name="Boulund F."/>
            <person name="Engstrand L."/>
            <person name="Moore E."/>
        </authorList>
    </citation>
    <scope>NUCLEOTIDE SEQUENCE [LARGE SCALE GENOMIC DNA]</scope>
    <source>
        <strain evidence="12 14">CCUG 355</strain>
    </source>
</reference>
<dbReference type="InterPro" id="IPR011006">
    <property type="entry name" value="CheY-like_superfamily"/>
</dbReference>
<evidence type="ECO:0000256" key="9">
    <source>
        <dbReference type="PROSITE-ProRule" id="PRU01091"/>
    </source>
</evidence>